<gene>
    <name evidence="1" type="ORF">ACFQLX_05405</name>
</gene>
<name>A0ABW2G9Y1_9ACTN</name>
<evidence type="ECO:0000313" key="1">
    <source>
        <dbReference type="EMBL" id="MFC7217613.1"/>
    </source>
</evidence>
<reference evidence="2" key="1">
    <citation type="journal article" date="2019" name="Int. J. Syst. Evol. Microbiol.">
        <title>The Global Catalogue of Microorganisms (GCM) 10K type strain sequencing project: providing services to taxonomists for standard genome sequencing and annotation.</title>
        <authorList>
            <consortium name="The Broad Institute Genomics Platform"/>
            <consortium name="The Broad Institute Genome Sequencing Center for Infectious Disease"/>
            <person name="Wu L."/>
            <person name="Ma J."/>
        </authorList>
    </citation>
    <scope>NUCLEOTIDE SEQUENCE [LARGE SCALE GENOMIC DNA]</scope>
    <source>
        <strain evidence="2">CGMCC 1.13681</strain>
    </source>
</reference>
<dbReference type="RefSeq" id="WP_386412535.1">
    <property type="nucleotide sequence ID" value="NZ_JBHSZO010000006.1"/>
</dbReference>
<dbReference type="EMBL" id="JBHSZO010000006">
    <property type="protein sequence ID" value="MFC7217613.1"/>
    <property type="molecule type" value="Genomic_DNA"/>
</dbReference>
<comment type="caution">
    <text evidence="1">The sequence shown here is derived from an EMBL/GenBank/DDBJ whole genome shotgun (WGS) entry which is preliminary data.</text>
</comment>
<dbReference type="Proteomes" id="UP001596413">
    <property type="component" value="Unassembled WGS sequence"/>
</dbReference>
<keyword evidence="2" id="KW-1185">Reference proteome</keyword>
<accession>A0ABW2G9Y1</accession>
<organism evidence="1 2">
    <name type="scientific">Streptomyces polyrhachis</name>
    <dbReference type="NCBI Taxonomy" id="1282885"/>
    <lineage>
        <taxon>Bacteria</taxon>
        <taxon>Bacillati</taxon>
        <taxon>Actinomycetota</taxon>
        <taxon>Actinomycetes</taxon>
        <taxon>Kitasatosporales</taxon>
        <taxon>Streptomycetaceae</taxon>
        <taxon>Streptomyces</taxon>
    </lineage>
</organism>
<proteinExistence type="predicted"/>
<evidence type="ECO:0000313" key="2">
    <source>
        <dbReference type="Proteomes" id="UP001596413"/>
    </source>
</evidence>
<protein>
    <submittedName>
        <fullName evidence="1">Uncharacterized protein</fullName>
    </submittedName>
</protein>
<sequence>MTCSPGSARRDRLLLNHARNVWIICRCSHQWLEPELTRADFDALVAAQGAGTTYPAVARTLATPGFDGVLAGACLQ</sequence>